<accession>A0A084JGK2</accession>
<dbReference type="SUPFAM" id="SSF53335">
    <property type="entry name" value="S-adenosyl-L-methionine-dependent methyltransferases"/>
    <property type="match status" value="1"/>
</dbReference>
<sequence length="465" mass="53288">MNAKGFSHKTSIIILTYNNLDYNKPCIESIRKYTKAGTYEIVVVDNNSTDGTKEWLKEQNDLKVIFNTENVGFPKGCNQGISIADETNDILLLNNDTLVTPNWLDNLTIALHSSNDIGAVGAVTNSCSNYQTIQSDYTDFNGLLEFAQKNNISDPSKWENRLRLVGFCMLIKREVLEKIGLLDELFTPGNFEDDDYSYRIISEGYKLLLCKDSYIYHFGGASFKIEPDKYNNVLDINKSKFKDKWGFDPHYSAFIRYEIIDLIDRPNKEEMIRVLEVGCACGGTLLEIKNQYKNADLFGIELNESSAKIARTFANVKAENIENENLNYDEKYFDYIIFADVLEHLYDPGKVLTNLKKYLKDDGKVLASIPNVMHYSVIRNLINGRWYYEDAGILDRTHIRFFTLTEINNLFIESGYEGMNYSSTTLAETLHDQEFIDTLSMLSAAEPKSQFSAYQYIIRANKKTN</sequence>
<dbReference type="OrthoDB" id="9771846at2"/>
<dbReference type="EMBL" id="JPME01000026">
    <property type="protein sequence ID" value="KEZ88086.1"/>
    <property type="molecule type" value="Genomic_DNA"/>
</dbReference>
<protein>
    <submittedName>
        <fullName evidence="6">Glycosyl transferase</fullName>
    </submittedName>
</protein>
<evidence type="ECO:0000256" key="4">
    <source>
        <dbReference type="ARBA" id="ARBA00022679"/>
    </source>
</evidence>
<dbReference type="GO" id="GO:0016757">
    <property type="term" value="F:glycosyltransferase activity"/>
    <property type="evidence" value="ECO:0007669"/>
    <property type="project" value="UniProtKB-KW"/>
</dbReference>
<dbReference type="InterPro" id="IPR001173">
    <property type="entry name" value="Glyco_trans_2-like"/>
</dbReference>
<dbReference type="Gene3D" id="3.40.50.150">
    <property type="entry name" value="Vaccinia Virus protein VP39"/>
    <property type="match status" value="1"/>
</dbReference>
<dbReference type="InterPro" id="IPR029063">
    <property type="entry name" value="SAM-dependent_MTases_sf"/>
</dbReference>
<evidence type="ECO:0000256" key="3">
    <source>
        <dbReference type="ARBA" id="ARBA00022676"/>
    </source>
</evidence>
<dbReference type="Pfam" id="PF00535">
    <property type="entry name" value="Glycos_transf_2"/>
    <property type="match status" value="1"/>
</dbReference>
<comment type="pathway">
    <text evidence="1">Cell wall biogenesis; cell wall polysaccharide biosynthesis.</text>
</comment>
<dbReference type="CDD" id="cd02440">
    <property type="entry name" value="AdoMet_MTases"/>
    <property type="match status" value="1"/>
</dbReference>
<keyword evidence="3" id="KW-0328">Glycosyltransferase</keyword>
<evidence type="ECO:0000259" key="5">
    <source>
        <dbReference type="Pfam" id="PF00535"/>
    </source>
</evidence>
<dbReference type="Pfam" id="PF13489">
    <property type="entry name" value="Methyltransf_23"/>
    <property type="match status" value="1"/>
</dbReference>
<dbReference type="CDD" id="cd04186">
    <property type="entry name" value="GT_2_like_c"/>
    <property type="match status" value="1"/>
</dbReference>
<evidence type="ECO:0000313" key="6">
    <source>
        <dbReference type="EMBL" id="KEZ88086.1"/>
    </source>
</evidence>
<dbReference type="AlphaFoldDB" id="A0A084JGK2"/>
<dbReference type="STRING" id="29354.IO98_19080"/>
<dbReference type="PANTHER" id="PTHR43179:SF12">
    <property type="entry name" value="GALACTOFURANOSYLTRANSFERASE GLFT2"/>
    <property type="match status" value="1"/>
</dbReference>
<evidence type="ECO:0000313" key="7">
    <source>
        <dbReference type="Proteomes" id="UP000028525"/>
    </source>
</evidence>
<evidence type="ECO:0000256" key="1">
    <source>
        <dbReference type="ARBA" id="ARBA00004776"/>
    </source>
</evidence>
<proteinExistence type="inferred from homology"/>
<gene>
    <name evidence="6" type="ORF">IO98_19080</name>
</gene>
<comment type="caution">
    <text evidence="6">The sequence shown here is derived from an EMBL/GenBank/DDBJ whole genome shotgun (WGS) entry which is preliminary data.</text>
</comment>
<feature type="domain" description="Glycosyltransferase 2-like" evidence="5">
    <location>
        <begin position="11"/>
        <end position="180"/>
    </location>
</feature>
<reference evidence="6 7" key="1">
    <citation type="submission" date="2014-07" db="EMBL/GenBank/DDBJ databases">
        <title>Draft genome of Clostridium celerecrescens 152B isolated from sediments associated with methane hydrate from Krishna Godavari basin.</title>
        <authorList>
            <person name="Honkalas V.S."/>
            <person name="Dabir A.P."/>
            <person name="Arora P."/>
            <person name="Dhakephalkar P.K."/>
        </authorList>
    </citation>
    <scope>NUCLEOTIDE SEQUENCE [LARGE SCALE GENOMIC DNA]</scope>
    <source>
        <strain evidence="6 7">152B</strain>
    </source>
</reference>
<dbReference type="PANTHER" id="PTHR43179">
    <property type="entry name" value="RHAMNOSYLTRANSFERASE WBBL"/>
    <property type="match status" value="1"/>
</dbReference>
<dbReference type="Gene3D" id="3.90.550.10">
    <property type="entry name" value="Spore Coat Polysaccharide Biosynthesis Protein SpsA, Chain A"/>
    <property type="match status" value="1"/>
</dbReference>
<dbReference type="SUPFAM" id="SSF53448">
    <property type="entry name" value="Nucleotide-diphospho-sugar transferases"/>
    <property type="match status" value="1"/>
</dbReference>
<evidence type="ECO:0000256" key="2">
    <source>
        <dbReference type="ARBA" id="ARBA00006739"/>
    </source>
</evidence>
<keyword evidence="7" id="KW-1185">Reference proteome</keyword>
<comment type="similarity">
    <text evidence="2">Belongs to the glycosyltransferase 2 family.</text>
</comment>
<organism evidence="6 7">
    <name type="scientific">Lacrimispora celerecrescens</name>
    <dbReference type="NCBI Taxonomy" id="29354"/>
    <lineage>
        <taxon>Bacteria</taxon>
        <taxon>Bacillati</taxon>
        <taxon>Bacillota</taxon>
        <taxon>Clostridia</taxon>
        <taxon>Lachnospirales</taxon>
        <taxon>Lachnospiraceae</taxon>
        <taxon>Lacrimispora</taxon>
    </lineage>
</organism>
<dbReference type="Proteomes" id="UP000028525">
    <property type="component" value="Unassembled WGS sequence"/>
</dbReference>
<keyword evidence="4 6" id="KW-0808">Transferase</keyword>
<dbReference type="InterPro" id="IPR029044">
    <property type="entry name" value="Nucleotide-diphossugar_trans"/>
</dbReference>
<name>A0A084JGK2_9FIRM</name>